<dbReference type="Pfam" id="PF01547">
    <property type="entry name" value="SBP_bac_1"/>
    <property type="match status" value="1"/>
</dbReference>
<evidence type="ECO:0000256" key="8">
    <source>
        <dbReference type="SAM" id="SignalP"/>
    </source>
</evidence>
<dbReference type="PROSITE" id="PS01037">
    <property type="entry name" value="SBP_BACTERIAL_1"/>
    <property type="match status" value="1"/>
</dbReference>
<evidence type="ECO:0000256" key="2">
    <source>
        <dbReference type="ARBA" id="ARBA00008520"/>
    </source>
</evidence>
<evidence type="ECO:0000256" key="5">
    <source>
        <dbReference type="ARBA" id="ARBA00049629"/>
    </source>
</evidence>
<dbReference type="InterPro" id="IPR006061">
    <property type="entry name" value="SBP_1_CS"/>
</dbReference>
<proteinExistence type="inferred from homology"/>
<feature type="signal peptide" evidence="8">
    <location>
        <begin position="1"/>
        <end position="19"/>
    </location>
</feature>
<accession>A0A3L0YF63</accession>
<dbReference type="PANTHER" id="PTHR43649:SF28">
    <property type="entry name" value="BINDING PROTEIN COMPONENT OF ABC SUGAR TRANSPORTER-RELATED"/>
    <property type="match status" value="1"/>
</dbReference>
<feature type="region of interest" description="Disordered" evidence="7">
    <location>
        <begin position="442"/>
        <end position="526"/>
    </location>
</feature>
<evidence type="ECO:0000256" key="1">
    <source>
        <dbReference type="ARBA" id="ARBA00004418"/>
    </source>
</evidence>
<dbReference type="Gene3D" id="3.40.190.10">
    <property type="entry name" value="Periplasmic binding protein-like II"/>
    <property type="match status" value="2"/>
</dbReference>
<dbReference type="InterPro" id="IPR050490">
    <property type="entry name" value="Bact_solute-bd_prot1"/>
</dbReference>
<evidence type="ECO:0000256" key="7">
    <source>
        <dbReference type="SAM" id="MobiDB-lite"/>
    </source>
</evidence>
<keyword evidence="4 8" id="KW-0732">Signal</keyword>
<reference evidence="9" key="1">
    <citation type="submission" date="2018-10" db="EMBL/GenBank/DDBJ databases">
        <authorList>
            <consortium name="NARMS: The National Antimicrobial Resistance Monitoring System"/>
        </authorList>
    </citation>
    <scope>NUCLEOTIDE SEQUENCE [LARGE SCALE GENOMIC DNA]</scope>
    <source>
        <strain evidence="9">CVM N17EC0388</strain>
    </source>
</reference>
<comment type="function">
    <text evidence="5">Part of a binding-protein-dependent transport system for a sugar.</text>
</comment>
<name>A0A3L0YF63_ECOLX</name>
<dbReference type="PANTHER" id="PTHR43649">
    <property type="entry name" value="ARABINOSE-BINDING PROTEIN-RELATED"/>
    <property type="match status" value="1"/>
</dbReference>
<comment type="similarity">
    <text evidence="2">Belongs to the bacterial solute-binding protein 1 family.</text>
</comment>
<evidence type="ECO:0000256" key="6">
    <source>
        <dbReference type="ARBA" id="ARBA00049753"/>
    </source>
</evidence>
<keyword evidence="3" id="KW-0813">Transport</keyword>
<evidence type="ECO:0000313" key="9">
    <source>
        <dbReference type="EMBL" id="MHO05693.1"/>
    </source>
</evidence>
<comment type="subcellular location">
    <subcellularLocation>
        <location evidence="1">Periplasm</location>
    </subcellularLocation>
</comment>
<gene>
    <name evidence="9" type="ORF">D9F05_15140</name>
</gene>
<dbReference type="InterPro" id="IPR006059">
    <property type="entry name" value="SBP"/>
</dbReference>
<dbReference type="EMBL" id="RNRV01000028">
    <property type="protein sequence ID" value="MHO05693.1"/>
    <property type="molecule type" value="Genomic_DNA"/>
</dbReference>
<sequence length="526" mass="56558">MSNKWIGALSLLLCGQLVASELVIESWRTDDKVLWEQKIIPAFEAAHPGIQVKFNGVQNVDYMPTLLTSLKDGKAGDLITCRPFDDSLALFKAGHLAELTEMSGMENFPSFAQSPWQTDSGAQTFCVPMASVIHGFFYNKKIFSELGLTVPQTRDGFFAALDKVKADGRYVPLAMSGAESWVSSELGFQNIGPNYWKGEDGRLALIGGQERLDNPQYVKVLEELARWRPYLGEGGENRDYAATNELFTSGKAAFYVAGSWEIAPFTGKVDFGVMRPPVAKQGDGCFFTDHTDIGMGMNPASKNKEAAMAFLQWLTTPQFAELYTNSLPGFFSLSNHFFDVTNPAAKEMMEWRDQCDSTIRVATQILSRGKPKLGDELAEVSQAVLLGKMAPQAAADRLEQGLKGWYPPHQGNKVKGQDCQCEAPAVPATVVPAVPTTEAQIAPAPSATPATEVPVDPASSAVPATTEEPAVLAPSAATPAVTEDAPTAPIPSITPVMPASAAAAPLPAPSAEIEQALSEELEAPQQ</sequence>
<organism evidence="9">
    <name type="scientific">Escherichia coli</name>
    <dbReference type="NCBI Taxonomy" id="562"/>
    <lineage>
        <taxon>Bacteria</taxon>
        <taxon>Pseudomonadati</taxon>
        <taxon>Pseudomonadota</taxon>
        <taxon>Gammaproteobacteria</taxon>
        <taxon>Enterobacterales</taxon>
        <taxon>Enterobacteriaceae</taxon>
        <taxon>Escherichia</taxon>
    </lineage>
</organism>
<protein>
    <recommendedName>
        <fullName evidence="6">Probable sugar-binding periplasmic protein</fullName>
    </recommendedName>
</protein>
<dbReference type="SUPFAM" id="SSF53850">
    <property type="entry name" value="Periplasmic binding protein-like II"/>
    <property type="match status" value="1"/>
</dbReference>
<evidence type="ECO:0000256" key="3">
    <source>
        <dbReference type="ARBA" id="ARBA00022448"/>
    </source>
</evidence>
<dbReference type="GO" id="GO:0030288">
    <property type="term" value="C:outer membrane-bounded periplasmic space"/>
    <property type="evidence" value="ECO:0007669"/>
    <property type="project" value="UniProtKB-ARBA"/>
</dbReference>
<feature type="compositionally biased region" description="Acidic residues" evidence="7">
    <location>
        <begin position="517"/>
        <end position="526"/>
    </location>
</feature>
<comment type="caution">
    <text evidence="9">The sequence shown here is derived from an EMBL/GenBank/DDBJ whole genome shotgun (WGS) entry which is preliminary data.</text>
</comment>
<feature type="chain" id="PRO_5018020788" description="Probable sugar-binding periplasmic protein" evidence="8">
    <location>
        <begin position="20"/>
        <end position="526"/>
    </location>
</feature>
<feature type="compositionally biased region" description="Low complexity" evidence="7">
    <location>
        <begin position="498"/>
        <end position="511"/>
    </location>
</feature>
<evidence type="ECO:0000256" key="4">
    <source>
        <dbReference type="ARBA" id="ARBA00022729"/>
    </source>
</evidence>
<dbReference type="GO" id="GO:0055085">
    <property type="term" value="P:transmembrane transport"/>
    <property type="evidence" value="ECO:0007669"/>
    <property type="project" value="InterPro"/>
</dbReference>
<dbReference type="AlphaFoldDB" id="A0A3L0YF63"/>